<dbReference type="SMART" id="SM00490">
    <property type="entry name" value="HELICc"/>
    <property type="match status" value="1"/>
</dbReference>
<keyword evidence="15" id="KW-1185">Reference proteome</keyword>
<evidence type="ECO:0000256" key="2">
    <source>
        <dbReference type="ARBA" id="ARBA00022723"/>
    </source>
</evidence>
<comment type="catalytic activity">
    <reaction evidence="10">
        <text>ATP + H2O = ADP + phosphate + H(+)</text>
        <dbReference type="Rhea" id="RHEA:13065"/>
        <dbReference type="ChEBI" id="CHEBI:15377"/>
        <dbReference type="ChEBI" id="CHEBI:15378"/>
        <dbReference type="ChEBI" id="CHEBI:30616"/>
        <dbReference type="ChEBI" id="CHEBI:43474"/>
        <dbReference type="ChEBI" id="CHEBI:456216"/>
    </reaction>
</comment>
<dbReference type="Pfam" id="PF00270">
    <property type="entry name" value="DEAD"/>
    <property type="match status" value="1"/>
</dbReference>
<feature type="region of interest" description="Disordered" evidence="11">
    <location>
        <begin position="618"/>
        <end position="637"/>
    </location>
</feature>
<dbReference type="Gene3D" id="3.40.50.300">
    <property type="entry name" value="P-loop containing nucleotide triphosphate hydrolases"/>
    <property type="match status" value="2"/>
</dbReference>
<dbReference type="GO" id="GO:0016887">
    <property type="term" value="F:ATP hydrolysis activity"/>
    <property type="evidence" value="ECO:0007669"/>
    <property type="project" value="RHEA"/>
</dbReference>
<dbReference type="GO" id="GO:0009378">
    <property type="term" value="F:four-way junction helicase activity"/>
    <property type="evidence" value="ECO:0007669"/>
    <property type="project" value="TreeGrafter"/>
</dbReference>
<dbReference type="EMBL" id="VRMN01000009">
    <property type="protein sequence ID" value="KAA8492422.1"/>
    <property type="molecule type" value="Genomic_DNA"/>
</dbReference>
<dbReference type="SMART" id="SM00487">
    <property type="entry name" value="DEXDc"/>
    <property type="match status" value="1"/>
</dbReference>
<dbReference type="PANTHER" id="PTHR13710:SF105">
    <property type="entry name" value="ATP-DEPENDENT DNA HELICASE Q1"/>
    <property type="match status" value="1"/>
</dbReference>
<dbReference type="GO" id="GO:0005634">
    <property type="term" value="C:nucleus"/>
    <property type="evidence" value="ECO:0007669"/>
    <property type="project" value="UniProtKB-SubCell"/>
</dbReference>
<comment type="catalytic activity">
    <reaction evidence="9 10">
        <text>Couples ATP hydrolysis with the unwinding of duplex DNA by translocating in the 3'-5' direction.</text>
        <dbReference type="EC" id="5.6.2.4"/>
    </reaction>
</comment>
<dbReference type="EC" id="5.6.2.4" evidence="10"/>
<dbReference type="PROSITE" id="PS51194">
    <property type="entry name" value="HELICASE_CTER"/>
    <property type="match status" value="1"/>
</dbReference>
<dbReference type="InterPro" id="IPR001650">
    <property type="entry name" value="Helicase_C-like"/>
</dbReference>
<evidence type="ECO:0000256" key="8">
    <source>
        <dbReference type="ARBA" id="ARBA00023235"/>
    </source>
</evidence>
<dbReference type="GO" id="GO:0005524">
    <property type="term" value="F:ATP binding"/>
    <property type="evidence" value="ECO:0007669"/>
    <property type="project" value="UniProtKB-KW"/>
</dbReference>
<dbReference type="GO" id="GO:0000724">
    <property type="term" value="P:double-strand break repair via homologous recombination"/>
    <property type="evidence" value="ECO:0007669"/>
    <property type="project" value="TreeGrafter"/>
</dbReference>
<dbReference type="GO" id="GO:0003677">
    <property type="term" value="F:DNA binding"/>
    <property type="evidence" value="ECO:0007669"/>
    <property type="project" value="UniProtKB-KW"/>
</dbReference>
<gene>
    <name evidence="14" type="ORF">FVE85_7929</name>
</gene>
<dbReference type="CDD" id="cd17920">
    <property type="entry name" value="DEXHc_RecQ"/>
    <property type="match status" value="1"/>
</dbReference>
<feature type="region of interest" description="Disordered" evidence="11">
    <location>
        <begin position="501"/>
        <end position="545"/>
    </location>
</feature>
<feature type="domain" description="Helicase C-terminal" evidence="13">
    <location>
        <begin position="293"/>
        <end position="447"/>
    </location>
</feature>
<evidence type="ECO:0000256" key="7">
    <source>
        <dbReference type="ARBA" id="ARBA00023125"/>
    </source>
</evidence>
<keyword evidence="7" id="KW-0238">DNA-binding</keyword>
<evidence type="ECO:0000313" key="15">
    <source>
        <dbReference type="Proteomes" id="UP000324585"/>
    </source>
</evidence>
<evidence type="ECO:0000256" key="5">
    <source>
        <dbReference type="ARBA" id="ARBA00022806"/>
    </source>
</evidence>
<dbReference type="PROSITE" id="PS51192">
    <property type="entry name" value="HELICASE_ATP_BIND_1"/>
    <property type="match status" value="1"/>
</dbReference>
<feature type="domain" description="Helicase ATP-binding" evidence="12">
    <location>
        <begin position="89"/>
        <end position="271"/>
    </location>
</feature>
<dbReference type="Pfam" id="PF16124">
    <property type="entry name" value="RecQ_Zn_bind"/>
    <property type="match status" value="1"/>
</dbReference>
<dbReference type="OrthoDB" id="10261556at2759"/>
<evidence type="ECO:0000256" key="4">
    <source>
        <dbReference type="ARBA" id="ARBA00022801"/>
    </source>
</evidence>
<evidence type="ECO:0000256" key="10">
    <source>
        <dbReference type="RuleBase" id="RU364117"/>
    </source>
</evidence>
<dbReference type="InterPro" id="IPR004589">
    <property type="entry name" value="DNA_helicase_ATP-dep_RecQ"/>
</dbReference>
<evidence type="ECO:0000259" key="13">
    <source>
        <dbReference type="PROSITE" id="PS51194"/>
    </source>
</evidence>
<organism evidence="14 15">
    <name type="scientific">Porphyridium purpureum</name>
    <name type="common">Red alga</name>
    <name type="synonym">Porphyridium cruentum</name>
    <dbReference type="NCBI Taxonomy" id="35688"/>
    <lineage>
        <taxon>Eukaryota</taxon>
        <taxon>Rhodophyta</taxon>
        <taxon>Bangiophyceae</taxon>
        <taxon>Porphyridiales</taxon>
        <taxon>Porphyridiaceae</taxon>
        <taxon>Porphyridium</taxon>
    </lineage>
</organism>
<keyword evidence="10" id="KW-0539">Nucleus</keyword>
<evidence type="ECO:0000256" key="1">
    <source>
        <dbReference type="ARBA" id="ARBA00005446"/>
    </source>
</evidence>
<dbReference type="GO" id="GO:0005694">
    <property type="term" value="C:chromosome"/>
    <property type="evidence" value="ECO:0007669"/>
    <property type="project" value="TreeGrafter"/>
</dbReference>
<dbReference type="Proteomes" id="UP000324585">
    <property type="component" value="Unassembled WGS sequence"/>
</dbReference>
<comment type="subcellular location">
    <subcellularLocation>
        <location evidence="10">Nucleus</location>
    </subcellularLocation>
</comment>
<comment type="caution">
    <text evidence="14">The sequence shown here is derived from an EMBL/GenBank/DDBJ whole genome shotgun (WGS) entry which is preliminary data.</text>
</comment>
<keyword evidence="8" id="KW-0413">Isomerase</keyword>
<dbReference type="InterPro" id="IPR032284">
    <property type="entry name" value="RecQ_Zn-bd"/>
</dbReference>
<keyword evidence="5 10" id="KW-0347">Helicase</keyword>
<dbReference type="SUPFAM" id="SSF52540">
    <property type="entry name" value="P-loop containing nucleoside triphosphate hydrolases"/>
    <property type="match status" value="1"/>
</dbReference>
<dbReference type="OMA" id="ATCAYGM"/>
<comment type="similarity">
    <text evidence="1 10">Belongs to the helicase family. RecQ subfamily.</text>
</comment>
<keyword evidence="6 10" id="KW-0067">ATP-binding</keyword>
<feature type="region of interest" description="Disordered" evidence="11">
    <location>
        <begin position="1"/>
        <end position="25"/>
    </location>
</feature>
<dbReference type="InterPro" id="IPR027417">
    <property type="entry name" value="P-loop_NTPase"/>
</dbReference>
<keyword evidence="3 10" id="KW-0547">Nucleotide-binding</keyword>
<dbReference type="GO" id="GO:0043138">
    <property type="term" value="F:3'-5' DNA helicase activity"/>
    <property type="evidence" value="ECO:0007669"/>
    <property type="project" value="UniProtKB-EC"/>
</dbReference>
<protein>
    <recommendedName>
        <fullName evidence="10">ATP-dependent DNA helicase</fullName>
        <ecNumber evidence="10">5.6.2.4</ecNumber>
    </recommendedName>
</protein>
<accession>A0A5J4YN59</accession>
<evidence type="ECO:0000256" key="6">
    <source>
        <dbReference type="ARBA" id="ARBA00022840"/>
    </source>
</evidence>
<sequence>MVERAKERQSETPDEMSGSTAEAVGDRRIAATENTAASENHDVVVGKTEAEKLANPAALARMSLDEQVRSVLSSSFRLTELRPAQEEAIRGVLQRRDVFVLAPTGGGKSLTYQLPAVLLHHLYGKLAIVVSPLLALMRNQLDALAALKIPATSVSSSQTAAQNKDVYVMLDAAAGGGKCPVALLYVTPETMATDKFHRILKRLDARGLLALLAVDEAHCISDWGHDFRTKYRELGTFKLAFPQVPVLAVTATASAKVQKDIVEQLNILDALVVCRSFNRRNIRYEVRYLVPEDVAELGVELVREASVTKAVRRLSGLCGIVYARTRATVELLASALQMQGVSVGAYHAGVSTKDRLLVQQRWQSGEILVVVATLAFGMGVDKHDVRFVIHADIPSSLEAFYQQSGRAGRDGAKSLSVLFFAQDDAQKVNYLLQTQTYSVETQRSASLRGFQEMVDYACMPKCRRALVLKHFGEKLSAPEPACKDSAGCDYCMNPAKVEERLSHVTRPKRSRTNAPSGSKGPFRGENDRAGSRLFSLPNSKQELERQRVARRAEERERAMDALGARLISDAPVAGRTKAERESQLDALERRERRELQLHASPDHLQMAQRVPSAPAFVSASSLHRAGSQTHTIKRAKF</sequence>
<dbReference type="InterPro" id="IPR011545">
    <property type="entry name" value="DEAD/DEAH_box_helicase_dom"/>
</dbReference>
<dbReference type="PANTHER" id="PTHR13710">
    <property type="entry name" value="DNA HELICASE RECQ FAMILY MEMBER"/>
    <property type="match status" value="1"/>
</dbReference>
<keyword evidence="4 10" id="KW-0378">Hydrolase</keyword>
<evidence type="ECO:0000259" key="12">
    <source>
        <dbReference type="PROSITE" id="PS51192"/>
    </source>
</evidence>
<dbReference type="InterPro" id="IPR014001">
    <property type="entry name" value="Helicase_ATP-bd"/>
</dbReference>
<dbReference type="FunFam" id="3.40.50.300:FF:001389">
    <property type="entry name" value="ATP-dependent DNA helicase RecQ"/>
    <property type="match status" value="1"/>
</dbReference>
<keyword evidence="2" id="KW-0479">Metal-binding</keyword>
<evidence type="ECO:0000313" key="14">
    <source>
        <dbReference type="EMBL" id="KAA8492422.1"/>
    </source>
</evidence>
<dbReference type="NCBIfam" id="TIGR00614">
    <property type="entry name" value="recQ_fam"/>
    <property type="match status" value="1"/>
</dbReference>
<feature type="compositionally biased region" description="Basic and acidic residues" evidence="11">
    <location>
        <begin position="1"/>
        <end position="11"/>
    </location>
</feature>
<dbReference type="GO" id="GO:0046872">
    <property type="term" value="F:metal ion binding"/>
    <property type="evidence" value="ECO:0007669"/>
    <property type="project" value="UniProtKB-KW"/>
</dbReference>
<dbReference type="GO" id="GO:0005737">
    <property type="term" value="C:cytoplasm"/>
    <property type="evidence" value="ECO:0007669"/>
    <property type="project" value="TreeGrafter"/>
</dbReference>
<dbReference type="AlphaFoldDB" id="A0A5J4YN59"/>
<dbReference type="Pfam" id="PF00271">
    <property type="entry name" value="Helicase_C"/>
    <property type="match status" value="1"/>
</dbReference>
<proteinExistence type="inferred from homology"/>
<name>A0A5J4YN59_PORPP</name>
<evidence type="ECO:0000256" key="9">
    <source>
        <dbReference type="ARBA" id="ARBA00034617"/>
    </source>
</evidence>
<evidence type="ECO:0000256" key="11">
    <source>
        <dbReference type="SAM" id="MobiDB-lite"/>
    </source>
</evidence>
<evidence type="ECO:0000256" key="3">
    <source>
        <dbReference type="ARBA" id="ARBA00022741"/>
    </source>
</evidence>
<reference evidence="15" key="1">
    <citation type="journal article" date="2019" name="Nat. Commun.">
        <title>Expansion of phycobilisome linker gene families in mesophilic red algae.</title>
        <authorList>
            <person name="Lee J."/>
            <person name="Kim D."/>
            <person name="Bhattacharya D."/>
            <person name="Yoon H.S."/>
        </authorList>
    </citation>
    <scope>NUCLEOTIDE SEQUENCE [LARGE SCALE GENOMIC DNA]</scope>
    <source>
        <strain evidence="15">CCMP 1328</strain>
    </source>
</reference>